<protein>
    <recommendedName>
        <fullName evidence="2">2Fe-2S ferredoxin</fullName>
    </recommendedName>
</protein>
<evidence type="ECO:0000256" key="2">
    <source>
        <dbReference type="ARBA" id="ARBA00019395"/>
    </source>
</evidence>
<evidence type="ECO:0000259" key="10">
    <source>
        <dbReference type="PROSITE" id="PS51085"/>
    </source>
</evidence>
<evidence type="ECO:0000256" key="5">
    <source>
        <dbReference type="ARBA" id="ARBA00022723"/>
    </source>
</evidence>
<evidence type="ECO:0000256" key="3">
    <source>
        <dbReference type="ARBA" id="ARBA00022448"/>
    </source>
</evidence>
<evidence type="ECO:0000256" key="1">
    <source>
        <dbReference type="ARBA" id="ARBA00010914"/>
    </source>
</evidence>
<dbReference type="PROSITE" id="PS00814">
    <property type="entry name" value="ADX"/>
    <property type="match status" value="1"/>
</dbReference>
<dbReference type="GO" id="GO:0046872">
    <property type="term" value="F:metal ion binding"/>
    <property type="evidence" value="ECO:0007669"/>
    <property type="project" value="UniProtKB-KW"/>
</dbReference>
<dbReference type="InterPro" id="IPR001041">
    <property type="entry name" value="2Fe-2S_ferredoxin-type"/>
</dbReference>
<dbReference type="InterPro" id="IPR012675">
    <property type="entry name" value="Beta-grasp_dom_sf"/>
</dbReference>
<organism evidence="11 12">
    <name type="scientific">Chara braunii</name>
    <name type="common">Braun's stonewort</name>
    <dbReference type="NCBI Taxonomy" id="69332"/>
    <lineage>
        <taxon>Eukaryota</taxon>
        <taxon>Viridiplantae</taxon>
        <taxon>Streptophyta</taxon>
        <taxon>Charophyceae</taxon>
        <taxon>Charales</taxon>
        <taxon>Characeae</taxon>
        <taxon>Chara</taxon>
    </lineage>
</organism>
<dbReference type="Gene3D" id="3.10.20.30">
    <property type="match status" value="1"/>
</dbReference>
<reference evidence="11 12" key="1">
    <citation type="journal article" date="2018" name="Cell">
        <title>The Chara Genome: Secondary Complexity and Implications for Plant Terrestrialization.</title>
        <authorList>
            <person name="Nishiyama T."/>
            <person name="Sakayama H."/>
            <person name="Vries J.D."/>
            <person name="Buschmann H."/>
            <person name="Saint-Marcoux D."/>
            <person name="Ullrich K.K."/>
            <person name="Haas F.B."/>
            <person name="Vanderstraeten L."/>
            <person name="Becker D."/>
            <person name="Lang D."/>
            <person name="Vosolsobe S."/>
            <person name="Rombauts S."/>
            <person name="Wilhelmsson P.K.I."/>
            <person name="Janitza P."/>
            <person name="Kern R."/>
            <person name="Heyl A."/>
            <person name="Rumpler F."/>
            <person name="Villalobos L.I.A.C."/>
            <person name="Clay J.M."/>
            <person name="Skokan R."/>
            <person name="Toyoda A."/>
            <person name="Suzuki Y."/>
            <person name="Kagoshima H."/>
            <person name="Schijlen E."/>
            <person name="Tajeshwar N."/>
            <person name="Catarino B."/>
            <person name="Hetherington A.J."/>
            <person name="Saltykova A."/>
            <person name="Bonnot C."/>
            <person name="Breuninger H."/>
            <person name="Symeonidi A."/>
            <person name="Radhakrishnan G.V."/>
            <person name="Van Nieuwerburgh F."/>
            <person name="Deforce D."/>
            <person name="Chang C."/>
            <person name="Karol K.G."/>
            <person name="Hedrich R."/>
            <person name="Ulvskov P."/>
            <person name="Glockner G."/>
            <person name="Delwiche C.F."/>
            <person name="Petrasek J."/>
            <person name="Van de Peer Y."/>
            <person name="Friml J."/>
            <person name="Beilby M."/>
            <person name="Dolan L."/>
            <person name="Kohara Y."/>
            <person name="Sugano S."/>
            <person name="Fujiyama A."/>
            <person name="Delaux P.-M."/>
            <person name="Quint M."/>
            <person name="TheiBen G."/>
            <person name="Hagemann M."/>
            <person name="Harholt J."/>
            <person name="Dunand C."/>
            <person name="Zachgo S."/>
            <person name="Langdale J."/>
            <person name="Maumus F."/>
            <person name="Straeten D.V.D."/>
            <person name="Gould S.B."/>
            <person name="Rensing S.A."/>
        </authorList>
    </citation>
    <scope>NUCLEOTIDE SEQUENCE [LARGE SCALE GENOMIC DNA]</scope>
    <source>
        <strain evidence="11 12">S276</strain>
    </source>
</reference>
<evidence type="ECO:0000256" key="8">
    <source>
        <dbReference type="ARBA" id="ARBA00023014"/>
    </source>
</evidence>
<dbReference type="SUPFAM" id="SSF54292">
    <property type="entry name" value="2Fe-2S ferredoxin-like"/>
    <property type="match status" value="1"/>
</dbReference>
<feature type="domain" description="2Fe-2S ferredoxin-type" evidence="10">
    <location>
        <begin position="164"/>
        <end position="267"/>
    </location>
</feature>
<name>A0A388JWH5_CHABU</name>
<evidence type="ECO:0000313" key="11">
    <source>
        <dbReference type="EMBL" id="GBG62117.1"/>
    </source>
</evidence>
<keyword evidence="6" id="KW-0249">Electron transport</keyword>
<evidence type="ECO:0000256" key="4">
    <source>
        <dbReference type="ARBA" id="ARBA00022714"/>
    </source>
</evidence>
<dbReference type="GO" id="GO:0140647">
    <property type="term" value="P:P450-containing electron transport chain"/>
    <property type="evidence" value="ECO:0007669"/>
    <property type="project" value="InterPro"/>
</dbReference>
<dbReference type="AlphaFoldDB" id="A0A388JWH5"/>
<dbReference type="InterPro" id="IPR018298">
    <property type="entry name" value="Adrenodoxin_Fe-S_BS"/>
</dbReference>
<dbReference type="Gramene" id="GBG62117">
    <property type="protein sequence ID" value="GBG62117"/>
    <property type="gene ID" value="CBR_g29317"/>
</dbReference>
<dbReference type="PRINTS" id="PR00355">
    <property type="entry name" value="ADRENODOXIN"/>
</dbReference>
<comment type="similarity">
    <text evidence="1">Belongs to the adrenodoxin/putidaredoxin family.</text>
</comment>
<dbReference type="Proteomes" id="UP000265515">
    <property type="component" value="Unassembled WGS sequence"/>
</dbReference>
<dbReference type="InterPro" id="IPR036010">
    <property type="entry name" value="2Fe-2S_ferredoxin-like_sf"/>
</dbReference>
<comment type="caution">
    <text evidence="11">The sequence shown here is derived from an EMBL/GenBank/DDBJ whole genome shotgun (WGS) entry which is preliminary data.</text>
</comment>
<dbReference type="Pfam" id="PF00111">
    <property type="entry name" value="Fer2"/>
    <property type="match status" value="1"/>
</dbReference>
<dbReference type="GO" id="GO:0005739">
    <property type="term" value="C:mitochondrion"/>
    <property type="evidence" value="ECO:0007669"/>
    <property type="project" value="TreeGrafter"/>
</dbReference>
<accession>A0A388JWH5</accession>
<keyword evidence="3" id="KW-0813">Transport</keyword>
<proteinExistence type="inferred from homology"/>
<dbReference type="STRING" id="69332.A0A388JWH5"/>
<evidence type="ECO:0000256" key="7">
    <source>
        <dbReference type="ARBA" id="ARBA00023004"/>
    </source>
</evidence>
<dbReference type="EMBL" id="BFEA01000026">
    <property type="protein sequence ID" value="GBG62117.1"/>
    <property type="molecule type" value="Genomic_DNA"/>
</dbReference>
<keyword evidence="7" id="KW-0408">Iron</keyword>
<dbReference type="PROSITE" id="PS51085">
    <property type="entry name" value="2FE2S_FER_2"/>
    <property type="match status" value="1"/>
</dbReference>
<keyword evidence="8" id="KW-0411">Iron-sulfur</keyword>
<dbReference type="InterPro" id="IPR001055">
    <property type="entry name" value="Adrenodoxin-like"/>
</dbReference>
<evidence type="ECO:0000256" key="6">
    <source>
        <dbReference type="ARBA" id="ARBA00022982"/>
    </source>
</evidence>
<sequence>MAVLLSGRGRRCLLNLIRTADNLIRTADKQCFLAGISSPSGGSAANRNCDIRWYTHDESRFRPSDSPRSRTLHEERRACDVQGHDWFTSEGHVSIVDAVAGANQRLLVHWWPAHPASREEAFALPVLRNQGWRKKGGGLVARNFFRGFSSDVKSGEKEEETETIAVTFVNKDGSEEKLRVPLGKSMLEAAHENDIELEGACEGSLACSTCHVIVTDEEYYRKMPEPTDEENDMLDLAFGLSDTSRLGCQIIAKKEIDGIRLAIPAATRNFAVDGHVPKPH</sequence>
<comment type="cofactor">
    <cofactor evidence="9">
        <name>[2Fe-2S] cluster</name>
        <dbReference type="ChEBI" id="CHEBI:190135"/>
    </cofactor>
</comment>
<dbReference type="OrthoDB" id="268593at2759"/>
<evidence type="ECO:0000256" key="9">
    <source>
        <dbReference type="ARBA" id="ARBA00034078"/>
    </source>
</evidence>
<keyword evidence="4" id="KW-0001">2Fe-2S</keyword>
<dbReference type="PANTHER" id="PTHR23426">
    <property type="entry name" value="FERREDOXIN/ADRENODOXIN"/>
    <property type="match status" value="1"/>
</dbReference>
<dbReference type="CDD" id="cd00207">
    <property type="entry name" value="fer2"/>
    <property type="match status" value="1"/>
</dbReference>
<keyword evidence="5" id="KW-0479">Metal-binding</keyword>
<dbReference type="GO" id="GO:0009055">
    <property type="term" value="F:electron transfer activity"/>
    <property type="evidence" value="ECO:0007669"/>
    <property type="project" value="TreeGrafter"/>
</dbReference>
<dbReference type="PANTHER" id="PTHR23426:SF72">
    <property type="entry name" value="2FE-2S FERREDOXIN-TYPE DOMAIN-CONTAINING PROTEIN"/>
    <property type="match status" value="1"/>
</dbReference>
<evidence type="ECO:0000313" key="12">
    <source>
        <dbReference type="Proteomes" id="UP000265515"/>
    </source>
</evidence>
<dbReference type="GO" id="GO:0051537">
    <property type="term" value="F:2 iron, 2 sulfur cluster binding"/>
    <property type="evidence" value="ECO:0007669"/>
    <property type="project" value="UniProtKB-KW"/>
</dbReference>
<keyword evidence="12" id="KW-1185">Reference proteome</keyword>
<gene>
    <name evidence="11" type="ORF">CBR_g29317</name>
</gene>